<reference evidence="3 4" key="1">
    <citation type="journal article" date="2007" name="Science">
        <title>The Fusarium graminearum genome reveals a link between localized polymorphism and pathogen specialization.</title>
        <authorList>
            <person name="Cuomo C.A."/>
            <person name="Gueldener U."/>
            <person name="Xu J.-R."/>
            <person name="Trail F."/>
            <person name="Turgeon B.G."/>
            <person name="Di Pietro A."/>
            <person name="Walton J.D."/>
            <person name="Ma L.-J."/>
            <person name="Baker S.E."/>
            <person name="Rep M."/>
            <person name="Adam G."/>
            <person name="Antoniw J."/>
            <person name="Baldwin T."/>
            <person name="Calvo S.E."/>
            <person name="Chang Y.-L."/>
            <person name="DeCaprio D."/>
            <person name="Gale L.R."/>
            <person name="Gnerre S."/>
            <person name="Goswami R.S."/>
            <person name="Hammond-Kosack K."/>
            <person name="Harris L.J."/>
            <person name="Hilburn K."/>
            <person name="Kennell J.C."/>
            <person name="Kroken S."/>
            <person name="Magnuson J.K."/>
            <person name="Mannhaupt G."/>
            <person name="Mauceli E.W."/>
            <person name="Mewes H.-W."/>
            <person name="Mitterbauer R."/>
            <person name="Muehlbauer G."/>
            <person name="Muensterkoetter M."/>
            <person name="Nelson D."/>
            <person name="O'Donnell K."/>
            <person name="Ouellet T."/>
            <person name="Qi W."/>
            <person name="Quesneville H."/>
            <person name="Roncero M.I.G."/>
            <person name="Seong K.-Y."/>
            <person name="Tetko I.V."/>
            <person name="Urban M."/>
            <person name="Waalwijk C."/>
            <person name="Ward T.J."/>
            <person name="Yao J."/>
            <person name="Birren B.W."/>
            <person name="Kistler H.C."/>
        </authorList>
    </citation>
    <scope>NUCLEOTIDE SEQUENCE [LARGE SCALE GENOMIC DNA]</scope>
    <source>
        <strain evidence="4">ATCC MYA-4620 / CBS 123657 / FGSC 9075 / NRRL 31084 / PH-1</strain>
        <strain evidence="3">PH-1 / ATCC MYA-4620 / FGSC 9075 / NRRL 31084</strain>
    </source>
</reference>
<name>A0A098DA40_GIBZE</name>
<dbReference type="InParanoid" id="A0A098DA40"/>
<proteinExistence type="predicted"/>
<protein>
    <submittedName>
        <fullName evidence="2">Chromosome 1, complete genome</fullName>
    </submittedName>
</protein>
<feature type="compositionally biased region" description="Polar residues" evidence="1">
    <location>
        <begin position="8"/>
        <end position="25"/>
    </location>
</feature>
<dbReference type="VEuPathDB" id="FungiDB:FGRAMPH1_01G08029"/>
<dbReference type="EnsemblFungi" id="CEF75818">
    <property type="protein sequence ID" value="CEF75818"/>
    <property type="gene ID" value="FGRRES_13752"/>
</dbReference>
<feature type="region of interest" description="Disordered" evidence="1">
    <location>
        <begin position="1"/>
        <end position="42"/>
    </location>
</feature>
<accession>A0A0E0RX43</accession>
<dbReference type="AlphaFoldDB" id="A0A098DA40"/>
<sequence>MECAVLQECNNPHRNGSTNSSTILPTQSTSQKSSSSTSQRSITFYSPGSEQALNAVCNEHDRPKARMKIHENVQAQASSFHVIKATSSGKVRISGPMAERKPCLTCSPSKDDAESSHLAGY</sequence>
<dbReference type="EMBL" id="HG970332">
    <property type="protein sequence ID" value="CEF75818.1"/>
    <property type="molecule type" value="Genomic_DNA"/>
</dbReference>
<evidence type="ECO:0000313" key="3">
    <source>
        <dbReference type="EnsemblFungi" id="CEF75818"/>
    </source>
</evidence>
<accession>A0A098DA40</accession>
<reference evidence="3" key="4">
    <citation type="submission" date="2017-01" db="UniProtKB">
        <authorList>
            <consortium name="EnsemblFungi"/>
        </authorList>
    </citation>
    <scope>IDENTIFICATION</scope>
    <source>
        <strain evidence="3">PH-1 / ATCC MYA-4620 / FGSC 9075 / NRRL 31084</strain>
    </source>
</reference>
<evidence type="ECO:0000256" key="1">
    <source>
        <dbReference type="SAM" id="MobiDB-lite"/>
    </source>
</evidence>
<feature type="region of interest" description="Disordered" evidence="1">
    <location>
        <begin position="101"/>
        <end position="121"/>
    </location>
</feature>
<evidence type="ECO:0000313" key="2">
    <source>
        <dbReference type="EMBL" id="CEF75818.1"/>
    </source>
</evidence>
<feature type="compositionally biased region" description="Low complexity" evidence="1">
    <location>
        <begin position="26"/>
        <end position="41"/>
    </location>
</feature>
<organism evidence="2 4">
    <name type="scientific">Gibberella zeae (strain ATCC MYA-4620 / CBS 123657 / FGSC 9075 / NRRL 31084 / PH-1)</name>
    <name type="common">Wheat head blight fungus</name>
    <name type="synonym">Fusarium graminearum</name>
    <dbReference type="NCBI Taxonomy" id="229533"/>
    <lineage>
        <taxon>Eukaryota</taxon>
        <taxon>Fungi</taxon>
        <taxon>Dikarya</taxon>
        <taxon>Ascomycota</taxon>
        <taxon>Pezizomycotina</taxon>
        <taxon>Sordariomycetes</taxon>
        <taxon>Hypocreomycetidae</taxon>
        <taxon>Hypocreales</taxon>
        <taxon>Nectriaceae</taxon>
        <taxon>Fusarium</taxon>
    </lineage>
</organism>
<gene>
    <name evidence="2" type="ORF">FGRAMPH1_01T08029</name>
</gene>
<reference evidence="2 4" key="3">
    <citation type="journal article" date="2015" name="BMC Genomics">
        <title>The completed genome sequence of the pathogenic ascomycete fungus Fusarium graminearum.</title>
        <authorList>
            <person name="King R."/>
            <person name="Urban M."/>
            <person name="Hammond-Kosack M.C."/>
            <person name="Hassani-Pak K."/>
            <person name="Hammond-Kosack K.E."/>
        </authorList>
    </citation>
    <scope>NUCLEOTIDE SEQUENCE [LARGE SCALE GENOMIC DNA]</scope>
    <source>
        <strain evidence="4">ATCC MYA-4620 / CBS 123657 / FGSC 9075 / NRRL 31084 / PH-1</strain>
        <strain evidence="2">PH-1</strain>
    </source>
</reference>
<evidence type="ECO:0000313" key="4">
    <source>
        <dbReference type="Proteomes" id="UP000070720"/>
    </source>
</evidence>
<reference evidence="3 4" key="2">
    <citation type="journal article" date="2010" name="Nature">
        <title>Comparative genomics reveals mobile pathogenicity chromosomes in Fusarium.</title>
        <authorList>
            <person name="Ma L.J."/>
            <person name="van der Does H.C."/>
            <person name="Borkovich K.A."/>
            <person name="Coleman J.J."/>
            <person name="Daboussi M.J."/>
            <person name="Di Pietro A."/>
            <person name="Dufresne M."/>
            <person name="Freitag M."/>
            <person name="Grabherr M."/>
            <person name="Henrissat B."/>
            <person name="Houterman P.M."/>
            <person name="Kang S."/>
            <person name="Shim W.B."/>
            <person name="Woloshuk C."/>
            <person name="Xie X."/>
            <person name="Xu J.R."/>
            <person name="Antoniw J."/>
            <person name="Baker S.E."/>
            <person name="Bluhm B.H."/>
            <person name="Breakspear A."/>
            <person name="Brown D.W."/>
            <person name="Butchko R.A."/>
            <person name="Chapman S."/>
            <person name="Coulson R."/>
            <person name="Coutinho P.M."/>
            <person name="Danchin E.G."/>
            <person name="Diener A."/>
            <person name="Gale L.R."/>
            <person name="Gardiner D.M."/>
            <person name="Goff S."/>
            <person name="Hammond-Kosack K.E."/>
            <person name="Hilburn K."/>
            <person name="Hua-Van A."/>
            <person name="Jonkers W."/>
            <person name="Kazan K."/>
            <person name="Kodira C.D."/>
            <person name="Koehrsen M."/>
            <person name="Kumar L."/>
            <person name="Lee Y.H."/>
            <person name="Li L."/>
            <person name="Manners J.M."/>
            <person name="Miranda-Saavedra D."/>
            <person name="Mukherjee M."/>
            <person name="Park G."/>
            <person name="Park J."/>
            <person name="Park S.Y."/>
            <person name="Proctor R.H."/>
            <person name="Regev A."/>
            <person name="Ruiz-Roldan M.C."/>
            <person name="Sain D."/>
            <person name="Sakthikumar S."/>
            <person name="Sykes S."/>
            <person name="Schwartz D.C."/>
            <person name="Turgeon B.G."/>
            <person name="Wapinski I."/>
            <person name="Yoder O."/>
            <person name="Young S."/>
            <person name="Zeng Q."/>
            <person name="Zhou S."/>
            <person name="Galagan J."/>
            <person name="Cuomo C.A."/>
            <person name="Kistler H.C."/>
            <person name="Rep M."/>
        </authorList>
    </citation>
    <scope>GENOME REANNOTATION</scope>
    <source>
        <strain evidence="4">ATCC MYA-4620 / CBS 123657 / FGSC 9075 / NRRL 31084 / PH-1</strain>
        <strain evidence="3">PH-1 / ATCC MYA-4620 / FGSC 9075 / NRRL 31084</strain>
    </source>
</reference>
<keyword evidence="4" id="KW-1185">Reference proteome</keyword>
<dbReference type="Proteomes" id="UP000070720">
    <property type="component" value="Chromosome 1"/>
</dbReference>